<gene>
    <name evidence="6" type="ORF">PC110_g12318</name>
    <name evidence="1" type="ORF">PC113_g23039</name>
    <name evidence="2" type="ORF">PC115_g21110</name>
    <name evidence="3" type="ORF">PC117_g22457</name>
    <name evidence="4" type="ORF">PC118_g23110</name>
    <name evidence="5" type="ORF">PC129_g22757</name>
</gene>
<reference evidence="5" key="2">
    <citation type="submission" date="2018-05" db="EMBL/GenBank/DDBJ databases">
        <title>Effector identification in a new, highly contiguous assembly of the strawberry crown rot pathogen Phytophthora cactorum.</title>
        <authorList>
            <person name="Armitage A.D."/>
            <person name="Nellist C.F."/>
            <person name="Bates H."/>
            <person name="Vickerstaff R.J."/>
            <person name="Harrison R.J."/>
        </authorList>
    </citation>
    <scope>NUCLEOTIDE SEQUENCE</scope>
    <source>
        <strain evidence="1">15-7</strain>
        <strain evidence="2">4032</strain>
        <strain evidence="3">4040</strain>
        <strain evidence="4">P415</strain>
        <strain evidence="5">P421</strain>
    </source>
</reference>
<dbReference type="Proteomes" id="UP000760860">
    <property type="component" value="Unassembled WGS sequence"/>
</dbReference>
<organism evidence="6 7">
    <name type="scientific">Phytophthora cactorum</name>
    <dbReference type="NCBI Taxonomy" id="29920"/>
    <lineage>
        <taxon>Eukaryota</taxon>
        <taxon>Sar</taxon>
        <taxon>Stramenopiles</taxon>
        <taxon>Oomycota</taxon>
        <taxon>Peronosporomycetes</taxon>
        <taxon>Peronosporales</taxon>
        <taxon>Peronosporaceae</taxon>
        <taxon>Phytophthora</taxon>
    </lineage>
</organism>
<dbReference type="Proteomes" id="UP000774804">
    <property type="component" value="Unassembled WGS sequence"/>
</dbReference>
<evidence type="ECO:0000313" key="2">
    <source>
        <dbReference type="EMBL" id="KAG2885078.1"/>
    </source>
</evidence>
<reference evidence="6 7" key="1">
    <citation type="submission" date="2018-01" db="EMBL/GenBank/DDBJ databases">
        <title>Draft genome of the strawberry crown rot pathogen Phytophthora cactorum.</title>
        <authorList>
            <person name="Armitage A.D."/>
            <person name="Lysoe E."/>
            <person name="Nellist C.F."/>
            <person name="Harrison R.J."/>
            <person name="Brurberg M.B."/>
        </authorList>
    </citation>
    <scope>NUCLEOTIDE SEQUENCE [LARGE SCALE GENOMIC DNA]</scope>
    <source>
        <strain evidence="6 7">10300</strain>
    </source>
</reference>
<proteinExistence type="predicted"/>
<dbReference type="EMBL" id="RCMK01001240">
    <property type="protein sequence ID" value="KAG2898721.1"/>
    <property type="molecule type" value="Genomic_DNA"/>
</dbReference>
<accession>A0A329S3S4</accession>
<evidence type="ECO:0000313" key="4">
    <source>
        <dbReference type="EMBL" id="KAG2959261.1"/>
    </source>
</evidence>
<dbReference type="AlphaFoldDB" id="A0A329S3S4"/>
<protein>
    <submittedName>
        <fullName evidence="6">Uncharacterized protein</fullName>
    </submittedName>
</protein>
<evidence type="ECO:0000313" key="3">
    <source>
        <dbReference type="EMBL" id="KAG2898721.1"/>
    </source>
</evidence>
<dbReference type="EMBL" id="MJFZ01000327">
    <property type="protein sequence ID" value="RAW31329.1"/>
    <property type="molecule type" value="Genomic_DNA"/>
</dbReference>
<name>A0A329S3S4_9STRA</name>
<dbReference type="EMBL" id="RCML01002039">
    <property type="protein sequence ID" value="KAG2959261.1"/>
    <property type="molecule type" value="Genomic_DNA"/>
</dbReference>
<dbReference type="EMBL" id="RCMI01001439">
    <property type="protein sequence ID" value="KAG2885078.1"/>
    <property type="molecule type" value="Genomic_DNA"/>
</dbReference>
<evidence type="ECO:0000313" key="6">
    <source>
        <dbReference type="EMBL" id="RAW31329.1"/>
    </source>
</evidence>
<evidence type="ECO:0000313" key="1">
    <source>
        <dbReference type="EMBL" id="KAG2816877.1"/>
    </source>
</evidence>
<sequence>MLPYIYINYDLHAKVKPDLACLQSLPEAEEQDSEIGNDQEALIF</sequence>
<comment type="caution">
    <text evidence="6">The sequence shown here is derived from an EMBL/GenBank/DDBJ whole genome shotgun (WGS) entry which is preliminary data.</text>
</comment>
<dbReference type="Proteomes" id="UP000735874">
    <property type="component" value="Unassembled WGS sequence"/>
</dbReference>
<dbReference type="Proteomes" id="UP000251314">
    <property type="component" value="Unassembled WGS sequence"/>
</dbReference>
<dbReference type="OrthoDB" id="125472at2759"/>
<dbReference type="Proteomes" id="UP000697107">
    <property type="component" value="Unassembled WGS sequence"/>
</dbReference>
<evidence type="ECO:0000313" key="5">
    <source>
        <dbReference type="EMBL" id="KAG3203749.1"/>
    </source>
</evidence>
<evidence type="ECO:0000313" key="7">
    <source>
        <dbReference type="Proteomes" id="UP000251314"/>
    </source>
</evidence>
<keyword evidence="7" id="KW-1185">Reference proteome</keyword>
<dbReference type="VEuPathDB" id="FungiDB:PC110_g12318"/>
<dbReference type="EMBL" id="RCMG01001965">
    <property type="protein sequence ID" value="KAG2816877.1"/>
    <property type="molecule type" value="Genomic_DNA"/>
</dbReference>
<dbReference type="EMBL" id="RCMV01002237">
    <property type="protein sequence ID" value="KAG3203749.1"/>
    <property type="molecule type" value="Genomic_DNA"/>
</dbReference>
<dbReference type="Proteomes" id="UP000736787">
    <property type="component" value="Unassembled WGS sequence"/>
</dbReference>